<gene>
    <name evidence="1" type="ORF">PDESU_04513</name>
</gene>
<accession>A0A6C2U968</accession>
<keyword evidence="2" id="KW-1185">Reference proteome</keyword>
<organism evidence="1 2">
    <name type="scientific">Pontiella desulfatans</name>
    <dbReference type="NCBI Taxonomy" id="2750659"/>
    <lineage>
        <taxon>Bacteria</taxon>
        <taxon>Pseudomonadati</taxon>
        <taxon>Kiritimatiellota</taxon>
        <taxon>Kiritimatiellia</taxon>
        <taxon>Kiritimatiellales</taxon>
        <taxon>Pontiellaceae</taxon>
        <taxon>Pontiella</taxon>
    </lineage>
</organism>
<dbReference type="Proteomes" id="UP000366872">
    <property type="component" value="Unassembled WGS sequence"/>
</dbReference>
<reference evidence="1 2" key="1">
    <citation type="submission" date="2019-04" db="EMBL/GenBank/DDBJ databases">
        <authorList>
            <person name="Van Vliet M D."/>
        </authorList>
    </citation>
    <scope>NUCLEOTIDE SEQUENCE [LARGE SCALE GENOMIC DNA]</scope>
    <source>
        <strain evidence="1 2">F1</strain>
    </source>
</reference>
<name>A0A6C2U968_PONDE</name>
<dbReference type="AlphaFoldDB" id="A0A6C2U968"/>
<dbReference type="EMBL" id="CAAHFG010000003">
    <property type="protein sequence ID" value="VGO15924.1"/>
    <property type="molecule type" value="Genomic_DNA"/>
</dbReference>
<evidence type="ECO:0000313" key="1">
    <source>
        <dbReference type="EMBL" id="VGO15924.1"/>
    </source>
</evidence>
<proteinExistence type="predicted"/>
<protein>
    <submittedName>
        <fullName evidence="1">Uncharacterized protein</fullName>
    </submittedName>
</protein>
<sequence>MAKRKRRALLCLTMTKRGISVKSSGKIYCALLLCSLGIISSGSKHKHRGLSSEIKVGVGREQLVFYCIPFTVQTRRPLSVEDVKNRYDFKVEIRHIGADIWYEIDSEVNKLKASGLKASDKRINVRLVCEVILNGELKTTFCYGADRTGIIVDGEVLQSHADDLYSLVRDYIPSRIGERRGTK</sequence>
<evidence type="ECO:0000313" key="2">
    <source>
        <dbReference type="Proteomes" id="UP000366872"/>
    </source>
</evidence>